<dbReference type="AlphaFoldDB" id="A0A0B1SFB3"/>
<reference evidence="1 2" key="1">
    <citation type="submission" date="2014-03" db="EMBL/GenBank/DDBJ databases">
        <title>Draft genome of the hookworm Oesophagostomum dentatum.</title>
        <authorList>
            <person name="Mitreva M."/>
        </authorList>
    </citation>
    <scope>NUCLEOTIDE SEQUENCE [LARGE SCALE GENOMIC DNA]</scope>
    <source>
        <strain evidence="1 2">OD-Hann</strain>
    </source>
</reference>
<evidence type="ECO:0000313" key="1">
    <source>
        <dbReference type="EMBL" id="KHJ83604.1"/>
    </source>
</evidence>
<sequence>MIWMTISLPKIKRRRRKLMRTASQKMKTVKILIRRAWRTPQSVLERQLIAQVAKASIVIQKERVVIAKRRARNCSRMPTYLCDRKEGNIIW</sequence>
<keyword evidence="2" id="KW-1185">Reference proteome</keyword>
<dbReference type="Proteomes" id="UP000053660">
    <property type="component" value="Unassembled WGS sequence"/>
</dbReference>
<accession>A0A0B1SFB3</accession>
<protein>
    <submittedName>
        <fullName evidence="1">Uncharacterized protein</fullName>
    </submittedName>
</protein>
<proteinExistence type="predicted"/>
<name>A0A0B1SFB3_OESDE</name>
<dbReference type="EMBL" id="KN572648">
    <property type="protein sequence ID" value="KHJ83604.1"/>
    <property type="molecule type" value="Genomic_DNA"/>
</dbReference>
<organism evidence="1 2">
    <name type="scientific">Oesophagostomum dentatum</name>
    <name type="common">Nodular worm</name>
    <dbReference type="NCBI Taxonomy" id="61180"/>
    <lineage>
        <taxon>Eukaryota</taxon>
        <taxon>Metazoa</taxon>
        <taxon>Ecdysozoa</taxon>
        <taxon>Nematoda</taxon>
        <taxon>Chromadorea</taxon>
        <taxon>Rhabditida</taxon>
        <taxon>Rhabditina</taxon>
        <taxon>Rhabditomorpha</taxon>
        <taxon>Strongyloidea</taxon>
        <taxon>Strongylidae</taxon>
        <taxon>Oesophagostomum</taxon>
    </lineage>
</organism>
<evidence type="ECO:0000313" key="2">
    <source>
        <dbReference type="Proteomes" id="UP000053660"/>
    </source>
</evidence>
<gene>
    <name evidence="1" type="ORF">OESDEN_16695</name>
</gene>